<dbReference type="AGR" id="MGI:1925771"/>
<protein>
    <submittedName>
        <fullName evidence="1">B230219D22Rik protein</fullName>
    </submittedName>
</protein>
<proteinExistence type="evidence at transcript level"/>
<dbReference type="AlphaFoldDB" id="Q922W8"/>
<dbReference type="MGI" id="MGI:1925771">
    <property type="gene designation" value="B230219D22Rik"/>
</dbReference>
<evidence type="ECO:0000313" key="2">
    <source>
        <dbReference type="MGI" id="MGI:1925771"/>
    </source>
</evidence>
<dbReference type="EMBL" id="BC006718">
    <property type="protein sequence ID" value="AAH06718.1"/>
    <property type="molecule type" value="mRNA"/>
</dbReference>
<name>Q922W8_MOUSE</name>
<reference evidence="1" key="1">
    <citation type="journal article" date="2004" name="Genome Res.">
        <title>The status, quality, and expansion of the NIH full-length cDNA project: the Mammalian Gene Collection (MGC).</title>
        <authorList>
            <consortium name="The MGC Project Team"/>
            <person name="Gerhard D.S."/>
            <person name="Wagner L."/>
            <person name="Feingold E.A."/>
            <person name="Shenmen C.M."/>
            <person name="Grouse L.H."/>
            <person name="Schuler G."/>
            <person name="Klein S.L."/>
            <person name="Old S."/>
            <person name="Rasooly R."/>
            <person name="Good P."/>
            <person name="Guyer M."/>
            <person name="Peck A.M."/>
            <person name="Derge J.G."/>
            <person name="Lipman D."/>
            <person name="Collins F.S."/>
            <person name="Jang W."/>
            <person name="Sherry S."/>
            <person name="Feolo M."/>
            <person name="Misquitta L."/>
            <person name="Lee E."/>
            <person name="Rotmistrovsky K."/>
            <person name="Greenhut S.F."/>
            <person name="Schaefer C.F."/>
            <person name="Buetow K."/>
            <person name="Bonner T.I."/>
            <person name="Haussler D."/>
            <person name="Kent J."/>
            <person name="Kiekhaus M."/>
            <person name="Furey T."/>
            <person name="Brent M."/>
            <person name="Prange C."/>
            <person name="Schreiber K."/>
            <person name="Shapiro N."/>
            <person name="Bhat N.K."/>
            <person name="Hopkins R.F."/>
            <person name="Hsie F."/>
            <person name="Driscoll T."/>
            <person name="Soares M.B."/>
            <person name="Casavant T.L."/>
            <person name="Scheetz T.E."/>
            <person name="Brown-stein M.J."/>
            <person name="Usdin T.B."/>
            <person name="Toshiyuki S."/>
            <person name="Carninci P."/>
            <person name="Piao Y."/>
            <person name="Dudekula D.B."/>
            <person name="Ko M.S."/>
            <person name="Kawakami K."/>
            <person name="Suzuki Y."/>
            <person name="Sugano S."/>
            <person name="Gruber C.E."/>
            <person name="Smith M.R."/>
            <person name="Simmons B."/>
            <person name="Moore T."/>
            <person name="Waterman R."/>
            <person name="Johnson S.L."/>
            <person name="Ruan Y."/>
            <person name="Wei C.L."/>
            <person name="Mathavan S."/>
            <person name="Gunaratne P.H."/>
            <person name="Wu J."/>
            <person name="Garcia A.M."/>
            <person name="Hulyk S.W."/>
            <person name="Fuh E."/>
            <person name="Yuan Y."/>
            <person name="Sneed A."/>
            <person name="Kowis C."/>
            <person name="Hodgson A."/>
            <person name="Muzny D.M."/>
            <person name="McPherson J."/>
            <person name="Gibbs R.A."/>
            <person name="Fahey J."/>
            <person name="Helton E."/>
            <person name="Ketteman M."/>
            <person name="Madan A."/>
            <person name="Rodrigues S."/>
            <person name="Sanchez A."/>
            <person name="Whiting M."/>
            <person name="Madari A."/>
            <person name="Young A.C."/>
            <person name="Wetherby K.D."/>
            <person name="Granite S.J."/>
            <person name="Kwong P.N."/>
            <person name="Brinkley C.P."/>
            <person name="Pearson R.L."/>
            <person name="Bouffard G.G."/>
            <person name="Blakesly R.W."/>
            <person name="Green E.D."/>
            <person name="Dickson M.C."/>
            <person name="Rodriguez A.C."/>
            <person name="Grimwood J."/>
            <person name="Schmutz J."/>
            <person name="Myers R.M."/>
            <person name="Butterfield Y.S."/>
            <person name="Griffith M."/>
            <person name="Griffith O.L."/>
            <person name="Krzywinski M.I."/>
            <person name="Liao N."/>
            <person name="Morin R."/>
            <person name="Morrin R."/>
            <person name="Palmquist D."/>
            <person name="Petrescu A.S."/>
            <person name="Skalska U."/>
            <person name="Smailus D.E."/>
            <person name="Stott J.M."/>
            <person name="Schnerch A."/>
            <person name="Schein J.E."/>
            <person name="Jones S.J."/>
            <person name="Holt R.A."/>
            <person name="Baross A."/>
            <person name="Marra M.A."/>
            <person name="Clifton S."/>
            <person name="Makowski K.A."/>
            <person name="Bosak S."/>
            <person name="Malek J."/>
        </authorList>
    </citation>
    <scope>NUCLEOTIDE SEQUENCE [LARGE SCALE MRNA]</scope>
    <source>
        <strain evidence="1">FVB/N</strain>
        <tissue evidence="1">Mammary tumor. C3</tissue>
    </source>
</reference>
<accession>Q922W8</accession>
<gene>
    <name evidence="2" type="primary">B230219D22Rik</name>
</gene>
<dbReference type="OrthoDB" id="10072110at2759"/>
<evidence type="ECO:0000313" key="1">
    <source>
        <dbReference type="EMBL" id="AAH06718.1"/>
    </source>
</evidence>
<sequence length="83" mass="9918">MYSVVLCCAASADRVGYCIMRLLYNASEDRVGYCIMRFRYVFMRWDIGVRRYVYNSVYQELYPRKGGWMDGYSCDWSLNSLFL</sequence>
<organism evidence="1">
    <name type="scientific">Mus musculus</name>
    <name type="common">Mouse</name>
    <dbReference type="NCBI Taxonomy" id="10090"/>
    <lineage>
        <taxon>Eukaryota</taxon>
        <taxon>Metazoa</taxon>
        <taxon>Chordata</taxon>
        <taxon>Craniata</taxon>
        <taxon>Vertebrata</taxon>
        <taxon>Euteleostomi</taxon>
        <taxon>Mammalia</taxon>
        <taxon>Eutheria</taxon>
        <taxon>Euarchontoglires</taxon>
        <taxon>Glires</taxon>
        <taxon>Rodentia</taxon>
        <taxon>Myomorpha</taxon>
        <taxon>Muroidea</taxon>
        <taxon>Muridae</taxon>
        <taxon>Murinae</taxon>
        <taxon>Mus</taxon>
        <taxon>Mus</taxon>
    </lineage>
</organism>